<feature type="domain" description="Glycoside hydrolase family 38 central" evidence="12">
    <location>
        <begin position="367"/>
        <end position="442"/>
    </location>
</feature>
<dbReference type="FunFam" id="1.20.1270.50:FF:000003">
    <property type="entry name" value="Alpha-mannosidase"/>
    <property type="match status" value="1"/>
</dbReference>
<keyword evidence="5 10" id="KW-0378">Hydrolase</keyword>
<evidence type="ECO:0000256" key="1">
    <source>
        <dbReference type="ARBA" id="ARBA00000365"/>
    </source>
</evidence>
<dbReference type="FunFam" id="3.20.110.10:FF:000001">
    <property type="entry name" value="Alpha-mannosidase"/>
    <property type="match status" value="1"/>
</dbReference>
<dbReference type="SUPFAM" id="SSF74650">
    <property type="entry name" value="Galactose mutarotase-like"/>
    <property type="match status" value="1"/>
</dbReference>
<dbReference type="Pfam" id="PF09261">
    <property type="entry name" value="Alpha-mann_mid"/>
    <property type="match status" value="1"/>
</dbReference>
<dbReference type="InterPro" id="IPR028995">
    <property type="entry name" value="Glyco_hydro_57/38_cen_sf"/>
</dbReference>
<reference evidence="13 14" key="1">
    <citation type="journal article" date="2024" name="Insects">
        <title>An Improved Chromosome-Level Genome Assembly of the Firefly Pyrocoelia pectoralis.</title>
        <authorList>
            <person name="Fu X."/>
            <person name="Meyer-Rochow V.B."/>
            <person name="Ballantyne L."/>
            <person name="Zhu X."/>
        </authorList>
    </citation>
    <scope>NUCLEOTIDE SEQUENCE [LARGE SCALE GENOMIC DNA]</scope>
    <source>
        <strain evidence="13">XCY_ONT2</strain>
    </source>
</reference>
<evidence type="ECO:0000256" key="11">
    <source>
        <dbReference type="SAM" id="SignalP"/>
    </source>
</evidence>
<dbReference type="Gene3D" id="2.70.98.30">
    <property type="entry name" value="Golgi alpha-mannosidase II, domain 4"/>
    <property type="match status" value="1"/>
</dbReference>
<dbReference type="Gene3D" id="2.60.40.1180">
    <property type="entry name" value="Golgi alpha-mannosidase II"/>
    <property type="match status" value="1"/>
</dbReference>
<dbReference type="InterPro" id="IPR011682">
    <property type="entry name" value="Glyco_hydro_38_C"/>
</dbReference>
<keyword evidence="6 10" id="KW-0862">Zinc</keyword>
<dbReference type="PANTHER" id="PTHR11607">
    <property type="entry name" value="ALPHA-MANNOSIDASE"/>
    <property type="match status" value="1"/>
</dbReference>
<evidence type="ECO:0000256" key="7">
    <source>
        <dbReference type="ARBA" id="ARBA00023157"/>
    </source>
</evidence>
<dbReference type="FunFam" id="1.20.1270.50:FF:000002">
    <property type="entry name" value="Alpha-mannosidase"/>
    <property type="match status" value="1"/>
</dbReference>
<dbReference type="InterPro" id="IPR027291">
    <property type="entry name" value="Glyco_hydro_38_N_sf"/>
</dbReference>
<dbReference type="Gene3D" id="3.20.110.10">
    <property type="entry name" value="Glycoside hydrolase 38, N terminal domain"/>
    <property type="match status" value="1"/>
</dbReference>
<evidence type="ECO:0000259" key="12">
    <source>
        <dbReference type="SMART" id="SM00872"/>
    </source>
</evidence>
<dbReference type="EC" id="3.2.1.-" evidence="10"/>
<dbReference type="InterPro" id="IPR011330">
    <property type="entry name" value="Glyco_hydro/deAcase_b/a-brl"/>
</dbReference>
<name>A0AAN7ZBD4_9COLE</name>
<dbReference type="PANTHER" id="PTHR11607:SF3">
    <property type="entry name" value="LYSOSOMAL ALPHA-MANNOSIDASE"/>
    <property type="match status" value="1"/>
</dbReference>
<evidence type="ECO:0000256" key="10">
    <source>
        <dbReference type="RuleBase" id="RU361199"/>
    </source>
</evidence>
<comment type="similarity">
    <text evidence="2 10">Belongs to the glycosyl hydrolase 38 family.</text>
</comment>
<dbReference type="EMBL" id="JAVRBK010000008">
    <property type="protein sequence ID" value="KAK5640610.1"/>
    <property type="molecule type" value="Genomic_DNA"/>
</dbReference>
<comment type="caution">
    <text evidence="13">The sequence shown here is derived from an EMBL/GenBank/DDBJ whole genome shotgun (WGS) entry which is preliminary data.</text>
</comment>
<proteinExistence type="inferred from homology"/>
<gene>
    <name evidence="13" type="ORF">RI129_011421</name>
</gene>
<dbReference type="Gene3D" id="1.20.1270.50">
    <property type="entry name" value="Glycoside hydrolase family 38, central domain"/>
    <property type="match status" value="2"/>
</dbReference>
<dbReference type="InterPro" id="IPR011013">
    <property type="entry name" value="Gal_mutarotase_sf_dom"/>
</dbReference>
<dbReference type="GO" id="GO:0004559">
    <property type="term" value="F:alpha-mannosidase activity"/>
    <property type="evidence" value="ECO:0007669"/>
    <property type="project" value="UniProtKB-EC"/>
</dbReference>
<evidence type="ECO:0000256" key="5">
    <source>
        <dbReference type="ARBA" id="ARBA00022801"/>
    </source>
</evidence>
<keyword evidence="14" id="KW-1185">Reference proteome</keyword>
<evidence type="ECO:0000313" key="13">
    <source>
        <dbReference type="EMBL" id="KAK5640610.1"/>
    </source>
</evidence>
<evidence type="ECO:0000256" key="2">
    <source>
        <dbReference type="ARBA" id="ARBA00009792"/>
    </source>
</evidence>
<dbReference type="Gene3D" id="2.60.40.1360">
    <property type="match status" value="1"/>
</dbReference>
<dbReference type="GO" id="GO:0006013">
    <property type="term" value="P:mannose metabolic process"/>
    <property type="evidence" value="ECO:0007669"/>
    <property type="project" value="InterPro"/>
</dbReference>
<dbReference type="InterPro" id="IPR041147">
    <property type="entry name" value="GH38_C"/>
</dbReference>
<dbReference type="InterPro" id="IPR000602">
    <property type="entry name" value="Glyco_hydro_38_N"/>
</dbReference>
<keyword evidence="4 10" id="KW-0479">Metal-binding</keyword>
<evidence type="ECO:0000313" key="14">
    <source>
        <dbReference type="Proteomes" id="UP001329430"/>
    </source>
</evidence>
<evidence type="ECO:0000256" key="9">
    <source>
        <dbReference type="ARBA" id="ARBA00023295"/>
    </source>
</evidence>
<evidence type="ECO:0000256" key="3">
    <source>
        <dbReference type="ARBA" id="ARBA00012752"/>
    </source>
</evidence>
<dbReference type="SMART" id="SM00872">
    <property type="entry name" value="Alpha-mann_mid"/>
    <property type="match status" value="1"/>
</dbReference>
<dbReference type="Pfam" id="PF07748">
    <property type="entry name" value="Glyco_hydro_38C"/>
    <property type="match status" value="1"/>
</dbReference>
<keyword evidence="7" id="KW-1015">Disulfide bond</keyword>
<sequence length="1012" mass="114655">MEFFYLLLCLVPIFGVPLRKAGEDKCGYEACHALNSSELNVHLVAHSHNDVGWLKTVDQYYYGSGGIQFAGVQYIIDSVIQALSANPRRKFIQVETAFFYQWWQKQNDRKKEQLKQLVRNGQFEIVGAGWSMNDEAAAHYHSIIDQLTFGIKYMEDTLGQCARPKIGWQIDPFGHTREMASIFAQMGYDALFFARLDYRDKAKRLSTNTAEMLWRGSANLGNDSLLFTHALYDHYSPPLGFYFDVLSRDDALVADVKSPEYNLKQKVANFTKYVNKQASQYTSNNIMITMGNDFTYQNAHYSYKNLDTLIKAYEDTEQFDSKNRRIRLHYSTPNCYVKAVNDYANQVGLGYKVKTDDFIPYANDKNSYWSGYYTSRPTQKRLERQGNNLLQAVKQLVSTGNDSKVNNKRVDELRAAMAVMQHHDAITGTEKQAVANDYGRIMSAAFDSSTDTASEVLQNLLAKQANPSNLSFKSCLLANISYCEESRVEKFVVIVYNPLSQTVSHHVRLPVDTDSFTVTDFNGADMKWQITPSIDKFDNVPVIRKSKFDLVFFAENLPPLGAKSYYVTNKRFGATVNEVPSVPKNESFVLGDELTGVNLNPETGFLVSLTLHGISLNVGQQLMYYHGAMGSNGPNNRTSGAYVFRPDPKQPNAKPFNTELLTNVTAYKGEVLDEVHQTFADTAKQIIRVYKNVKDHVEIDWLVGPIDVKDGIGKEIISRFELGTFNPTKGTFFTDSNGRELLKRVNNYRETFEYTNEESVAGNYYPITSSLTTIDEIRRIEVTVLTDRSQGGASPEDGKMEFMLHRRSLKDDGFGVGEALNEIEFDDGVRVRGQHFITLGSTKDGDNIPRASKIRRSIAQKKILAPWVFIADASSEENTFNKLKEKLKPQFSLLKRALPDQIQILTLERWADNQILLRLEHVLEITEGGVSQKVDLNDLFASFKITEWKEMNLAANSKLGEISRMRWTASGCLSGADYCDSNEIPPRVDKGDRADEITLRPMEIRTFIVTIQ</sequence>
<dbReference type="Proteomes" id="UP001329430">
    <property type="component" value="Chromosome 8"/>
</dbReference>
<dbReference type="InterPro" id="IPR015341">
    <property type="entry name" value="Glyco_hydro_38_cen"/>
</dbReference>
<dbReference type="FunFam" id="2.70.98.30:FF:000003">
    <property type="entry name" value="Alpha-mannosidase"/>
    <property type="match status" value="1"/>
</dbReference>
<dbReference type="AlphaFoldDB" id="A0AAN7ZBD4"/>
<dbReference type="InterPro" id="IPR050843">
    <property type="entry name" value="Glycosyl_Hydrlase_38"/>
</dbReference>
<feature type="signal peptide" evidence="11">
    <location>
        <begin position="1"/>
        <end position="15"/>
    </location>
</feature>
<dbReference type="GO" id="GO:0030246">
    <property type="term" value="F:carbohydrate binding"/>
    <property type="evidence" value="ECO:0007669"/>
    <property type="project" value="InterPro"/>
</dbReference>
<accession>A0AAN7ZBD4</accession>
<dbReference type="Pfam" id="PF17677">
    <property type="entry name" value="Glyco_hydro38C2"/>
    <property type="match status" value="1"/>
</dbReference>
<evidence type="ECO:0000256" key="4">
    <source>
        <dbReference type="ARBA" id="ARBA00022723"/>
    </source>
</evidence>
<evidence type="ECO:0000256" key="8">
    <source>
        <dbReference type="ARBA" id="ARBA00023180"/>
    </source>
</evidence>
<dbReference type="InterPro" id="IPR037094">
    <property type="entry name" value="Glyco_hydro_38_cen_sf"/>
</dbReference>
<dbReference type="SUPFAM" id="SSF88688">
    <property type="entry name" value="Families 57/38 glycoside transferase middle domain"/>
    <property type="match status" value="1"/>
</dbReference>
<keyword evidence="8" id="KW-0325">Glycoprotein</keyword>
<comment type="catalytic activity">
    <reaction evidence="1">
        <text>Hydrolysis of terminal, non-reducing alpha-D-mannose residues in alpha-D-mannosides.</text>
        <dbReference type="EC" id="3.2.1.24"/>
    </reaction>
</comment>
<keyword evidence="11" id="KW-0732">Signal</keyword>
<dbReference type="InterPro" id="IPR013780">
    <property type="entry name" value="Glyco_hydro_b"/>
</dbReference>
<dbReference type="GO" id="GO:0005764">
    <property type="term" value="C:lysosome"/>
    <property type="evidence" value="ECO:0007669"/>
    <property type="project" value="TreeGrafter"/>
</dbReference>
<comment type="cofactor">
    <cofactor evidence="10">
        <name>Zn(2+)</name>
        <dbReference type="ChEBI" id="CHEBI:29105"/>
    </cofactor>
    <text evidence="10">Binds 1 zinc ion per subunit.</text>
</comment>
<evidence type="ECO:0000256" key="6">
    <source>
        <dbReference type="ARBA" id="ARBA00022833"/>
    </source>
</evidence>
<dbReference type="Pfam" id="PF01074">
    <property type="entry name" value="Glyco_hydro_38N"/>
    <property type="match status" value="1"/>
</dbReference>
<organism evidence="13 14">
    <name type="scientific">Pyrocoelia pectoralis</name>
    <dbReference type="NCBI Taxonomy" id="417401"/>
    <lineage>
        <taxon>Eukaryota</taxon>
        <taxon>Metazoa</taxon>
        <taxon>Ecdysozoa</taxon>
        <taxon>Arthropoda</taxon>
        <taxon>Hexapoda</taxon>
        <taxon>Insecta</taxon>
        <taxon>Pterygota</taxon>
        <taxon>Neoptera</taxon>
        <taxon>Endopterygota</taxon>
        <taxon>Coleoptera</taxon>
        <taxon>Polyphaga</taxon>
        <taxon>Elateriformia</taxon>
        <taxon>Elateroidea</taxon>
        <taxon>Lampyridae</taxon>
        <taxon>Lampyrinae</taxon>
        <taxon>Pyrocoelia</taxon>
    </lineage>
</organism>
<dbReference type="CDD" id="cd10810">
    <property type="entry name" value="GH38N_AMII_LAM_like"/>
    <property type="match status" value="1"/>
</dbReference>
<feature type="chain" id="PRO_5042882195" description="Alpha-mannosidase" evidence="11">
    <location>
        <begin position="16"/>
        <end position="1012"/>
    </location>
</feature>
<keyword evidence="9 10" id="KW-0326">Glycosidase</keyword>
<dbReference type="SUPFAM" id="SSF88713">
    <property type="entry name" value="Glycoside hydrolase/deacetylase"/>
    <property type="match status" value="1"/>
</dbReference>
<protein>
    <recommendedName>
        <fullName evidence="3 10">Alpha-mannosidase</fullName>
        <ecNumber evidence="10">3.2.1.-</ecNumber>
    </recommendedName>
</protein>
<dbReference type="GO" id="GO:0046872">
    <property type="term" value="F:metal ion binding"/>
    <property type="evidence" value="ECO:0007669"/>
    <property type="project" value="UniProtKB-KW"/>
</dbReference>